<dbReference type="Proteomes" id="UP000789525">
    <property type="component" value="Unassembled WGS sequence"/>
</dbReference>
<protein>
    <submittedName>
        <fullName evidence="1">2440_t:CDS:1</fullName>
    </submittedName>
</protein>
<evidence type="ECO:0000313" key="1">
    <source>
        <dbReference type="EMBL" id="CAG8485633.1"/>
    </source>
</evidence>
<dbReference type="EMBL" id="CAJVPT010002697">
    <property type="protein sequence ID" value="CAG8485633.1"/>
    <property type="molecule type" value="Genomic_DNA"/>
</dbReference>
<comment type="caution">
    <text evidence="1">The sequence shown here is derived from an EMBL/GenBank/DDBJ whole genome shotgun (WGS) entry which is preliminary data.</text>
</comment>
<name>A0ACA9KRH6_9GLOM</name>
<proteinExistence type="predicted"/>
<gene>
    <name evidence="1" type="ORF">ACOLOM_LOCUS2169</name>
</gene>
<reference evidence="1" key="1">
    <citation type="submission" date="2021-06" db="EMBL/GenBank/DDBJ databases">
        <authorList>
            <person name="Kallberg Y."/>
            <person name="Tangrot J."/>
            <person name="Rosling A."/>
        </authorList>
    </citation>
    <scope>NUCLEOTIDE SEQUENCE</scope>
    <source>
        <strain evidence="1">CL356</strain>
    </source>
</reference>
<sequence length="319" mass="35225">MQLGSRDSFDIDLAIEWLVAAGGVCSFRPSNNRALSVKHGVWKHNPHPRCLLICQRPSNNIRAWHGTAVGQLPPNVHEASTIRSENGDLTSSQRHLCPLETLIDLMRGYMNSSSPNSSPTSPSLPDGAHIVGQWRWVVTVLHERHLHKEEHEYDAFHSELFTDIIAQLGPILHDVVKVCYELTSDERELDVVFSSFLYLSALQYLNRSMVLSQWGKSHSTYDLVPQGVSVELMATEEKMMARQSSLSHDPTSFGHATSSEEGMLPLNWLSSSLSPPISTVPPFSSSTNGLRHDSVSGILQAFLTTIPICSSSITSSSQA</sequence>
<evidence type="ECO:0000313" key="2">
    <source>
        <dbReference type="Proteomes" id="UP000789525"/>
    </source>
</evidence>
<organism evidence="1 2">
    <name type="scientific">Acaulospora colombiana</name>
    <dbReference type="NCBI Taxonomy" id="27376"/>
    <lineage>
        <taxon>Eukaryota</taxon>
        <taxon>Fungi</taxon>
        <taxon>Fungi incertae sedis</taxon>
        <taxon>Mucoromycota</taxon>
        <taxon>Glomeromycotina</taxon>
        <taxon>Glomeromycetes</taxon>
        <taxon>Diversisporales</taxon>
        <taxon>Acaulosporaceae</taxon>
        <taxon>Acaulospora</taxon>
    </lineage>
</organism>
<keyword evidence="2" id="KW-1185">Reference proteome</keyword>
<accession>A0ACA9KRH6</accession>